<dbReference type="Pfam" id="PF17167">
    <property type="entry name" value="Glyco_hydro_94"/>
    <property type="match status" value="1"/>
</dbReference>
<feature type="domain" description="Glycoamylase-like" evidence="6">
    <location>
        <begin position="1453"/>
        <end position="1651"/>
    </location>
</feature>
<evidence type="ECO:0000256" key="3">
    <source>
        <dbReference type="SAM" id="Phobius"/>
    </source>
</evidence>
<evidence type="ECO:0000259" key="5">
    <source>
        <dbReference type="Pfam" id="PF06165"/>
    </source>
</evidence>
<dbReference type="InterPro" id="IPR005194">
    <property type="entry name" value="Glyco_hydro_65_C"/>
</dbReference>
<dbReference type="InterPro" id="IPR008928">
    <property type="entry name" value="6-hairpin_glycosidase_sf"/>
</dbReference>
<proteinExistence type="predicted"/>
<evidence type="ECO:0000259" key="4">
    <source>
        <dbReference type="Pfam" id="PF03633"/>
    </source>
</evidence>
<dbReference type="InterPro" id="IPR037820">
    <property type="entry name" value="GH94N_NdvB"/>
</dbReference>
<dbReference type="InterPro" id="IPR033432">
    <property type="entry name" value="GH94_catalytic"/>
</dbReference>
<name>A0A840RS14_9BURK</name>
<dbReference type="SMART" id="SM01068">
    <property type="entry name" value="CBM_X"/>
    <property type="match status" value="2"/>
</dbReference>
<keyword evidence="3" id="KW-0472">Membrane</keyword>
<evidence type="ECO:0000256" key="1">
    <source>
        <dbReference type="ARBA" id="ARBA00022676"/>
    </source>
</evidence>
<dbReference type="InterPro" id="IPR052047">
    <property type="entry name" value="GH94_Enzymes"/>
</dbReference>
<keyword evidence="3" id="KW-1133">Transmembrane helix</keyword>
<feature type="domain" description="Glycosyl hydrolase 94 supersandwich" evidence="5">
    <location>
        <begin position="2213"/>
        <end position="2517"/>
    </location>
</feature>
<dbReference type="SUPFAM" id="SSF48208">
    <property type="entry name" value="Six-hairpin glycosidases"/>
    <property type="match status" value="1"/>
</dbReference>
<keyword evidence="1" id="KW-0328">Glycosyltransferase</keyword>
<dbReference type="SUPFAM" id="SSF74650">
    <property type="entry name" value="Galactose mutarotase-like"/>
    <property type="match status" value="3"/>
</dbReference>
<dbReference type="PANTHER" id="PTHR37469">
    <property type="entry name" value="CELLOBIONIC ACID PHOSPHORYLASE-RELATED"/>
    <property type="match status" value="1"/>
</dbReference>
<dbReference type="Gene3D" id="2.60.420.10">
    <property type="entry name" value="Maltose phosphorylase, domain 3"/>
    <property type="match status" value="1"/>
</dbReference>
<dbReference type="Gene3D" id="1.50.10.140">
    <property type="match status" value="2"/>
</dbReference>
<feature type="transmembrane region" description="Helical" evidence="3">
    <location>
        <begin position="995"/>
        <end position="1023"/>
    </location>
</feature>
<dbReference type="InterPro" id="IPR037824">
    <property type="entry name" value="GH94N_2_NdvB"/>
</dbReference>
<sequence>MKAYLNNLLGELDHTIRHFTDRFSANTTLSKTAADERPLRAELFSGLQMEQHGKLLATDHKINPEPSPDQLLPRLADNERVLMHASTLLIESVKVNRQITPAAEWLLDNFYLIEEQIRTAKRHLPKNYSMELPRLLDGPSAGFPRVYDIALETISHGDARVDPENLSRFVAAYQKVMPLKMGELWAIPIMLRLALIDNLRRVAARLAIGSQHRNLADSWADQMTEILETDPSSLILIIADMARSDPPMVGAFVAELARRLQGQGPALALPLTWIEQRLLQSGETVEQLVLTEIQQQAADQVSISNSIGSLRFLATMNWREFFETMSIVELTLQNDPAEVYGKMDFATRDQYRHSVEHLAKHSHFTELEIAQQTILFAHEAATQLSGAAQDSHGFGAGDATLDPRKAHIGYYLVDVGVRQIEKIAAVRRVGLERFIKSASAIPLRLYLGGIAVLTSLLTAGLLYHVYIYAYPQHTQKWQLPIITVLALIATSHLALALVNWLATMLSKPQRLPRMDYSEGIPAESRTLVVVPSMLIHPERIDDLCEALEVRFLANRDPHLHFCLLTDFRDASSEALPEDTLLLQMVAQRIDELNDKYNPEHRNTFFLFHRPRRWNPQENIWMGYERKRGKLAQLNAWLRSGTASAHFDNAFMKIVGKPEVLSNIKYVITLDTDTLLPRDVAWQLSGAMAHPLNRPFYDPALQRVTAGYAILQPRVANSLPRADTSFFARLYGGESGIDPYTRAVSDVYQDLFKEGSFIGKGIYDVDAFEHALADRLPENQILSHDLLEGCYARSGLLSDIQLYEEYPNRFGTDISRRHRWIRGDWQIAGWLRPRVTGGDSSQPRQHNYLSALSHWKIFDNLRRSMVPGALFLLMIFGWTLFNAPFFWTMTVLGIIILPYMIGSLIDLLRKPSDVLLRQHLRAVLDSSGNYLIQALLVLAFLPYEASFSTDAIVRTCWRMLISRRRMLEWNPSSEISRHGANDLLGSYHAMWMEPMLALAIVAVILVAAPQALIIAAPLLVLWIIAPGIAWRISCPQVPPPSQLTDEQHRFLRNLTRRTWAFFETYVGPEDNWLPPDNVQEQPVAVIAHRTSPTNIGMALLANLAAHDFGYILLAQLLERTDNTIRTLLTLERHRGHFYNWYDTQYLKPLQPMYVSTVDSGNLAGHLLTLKAGLNDLSDQPIIGKQWLVGLQDTLSILQEAINAAETLPAKAANECIAFHVELAAACASPPISLMALQTVIDRLTYGALEIESAVQISPTSEIAWWTRALVHHCREASATLAWLAPWMMLPQHAHWMTELPHLNHIPTMRDLLALSARMQQTEQRAFAESTLRVADPVAATVANSVSAMDYANRNNSHFGDVNNDANENQATTILSASPVSSLLGSADQSDHLAEIHACVEMAAQRATTYIKTIARLTLELGEIAQMEYGFLYDRASHLLAIGYNVSERRRDASYYDLLASEARLCSFVAIAQGQLPQENWFSLGRQLTTAGGAPILLSWSGSMFEYLMPLLVMPTFHKTLLDQTYRSAVKRQIDYGTQTGMPWGISESGYNAFDASLNYQYRAFGVPGLGLKRGLADDQVIAPYASVLALMVAPEQACVNLQRLHADGFQGKYGMYEAIDYTRARLPRGQSHALIRSFMAHHQGMSLLALTYLLLDKPMQRRFASDPLFQATMLLLHERVPKASAFYSNSTELAEIRTVAAITQEMPVRILSSAHTAIPEVQLLSNGRYHVMVSNAGGGSSRWRDLAVSRWHEDTTCDNWGAFCYIRDLSTGVYWSSTFQPTHKLAQGYEVIFSEGRAEFRRRDVGDGYDIEMHTEIVVSPEDDIELRRSRITNRSRSRRSIDITSYSEVVLAPAAADSAHPAFSNLFVQTEILEDQRAILCTRRPRSIDEKLPWMFHLMAAHGAKIDVVSYETDRMQFIGRGRTVAAPQAMLSHHALSGSQGSVLDPVVAIRYRITLAPEQTVTIDIVTGVSETRDGGLTLINKYQDRHLADRVFDLSWTHSQVILRQINATETDAQLYGRLANSIIYANNALRADASILMKNTRGQSGLWSYAISGDLPIVLLQMKDVANIELVRQLVQAHSYWRLKGLAVDLVIWNEDHAGYRQLLQDQIMGLIAAGIEGHVVDRPGGIFVRPGDQITNEDRTLLYSVARIVLTDSGGTLAEQLNRRGAMESRVPRLSASKAPSIQPVNALIQRSDLILTNPYGGFIPDGREYVINTGAHQQTPAPWVNVLANAEFGTIVSENGIAYTWGENAHEFRLTPWYNDPVSAASGEAFFLRDEETTEYWSPTPLLSTYAAAPPSAHAFSNASSNPFSSAAAISRSAANGHSSSATPYVTRHGFGYSVFEHVENGIASALWIYVATDDSVKFSVLKLRNDSGHTRKLSATGYVEWVLGDLREKSMMHVVTEVDPHSGALFAHNAYNTEFGQRVAFFDVDDPNRTVTGDRNEFIGRNGSLQQPQALERTHLSGKVGAGLDPCAAIQVPFTLANGESKQIVFMLGLSKNGSADASALVRKLRGSAAAHSALDAVHRYWDQTLGAVQIDTPDTSLNVLANGWLMYQTIACRLWARSGYYQSGGAFGFRDQLQDVMALVHTQPHLLRDHLILCAAHQFVEGDVLHWWHPPLGRGVRTKCSDDFLWLPLATCRYIIATGDTTVLDEMAHFLEGRPVGDNEDSYYDLPAHSTTTATLYQHCMRAITHGLRFGVHGLPLIGSCDWNDGMDKVGEHGHGESVWLGWFFYHVLVTFAGIAARHGDIAFSDLCRSEAKKLQTNIETNAWDGEWYRRAYFDDGSPLGSATNPECQIDAISQSWAVISGAGDPERAKKAMDSVDHRLVRREARLIQLLDPPFDKSPLNPGYIRGYAPGVRENGGQYTHAAIWTIMAFADLGDHRRAWELLDLINPVKHGLSAENIAIYKVEPYVISADVYGIAPHMGRGGWSWYTGSAGWMYRLITESLLGLKLENDRLTITPCIPPEWTRFSIRYRYRSTNYQINLTQHDDGANLMTIDGVFIAHHSVPLVDDEKEHVVEIRMTRRPEPTLK</sequence>
<evidence type="ECO:0000313" key="9">
    <source>
        <dbReference type="Proteomes" id="UP000571084"/>
    </source>
</evidence>
<feature type="domain" description="Glycosyl hydrolase 94 supersandwich" evidence="5">
    <location>
        <begin position="1704"/>
        <end position="1987"/>
    </location>
</feature>
<dbReference type="InterPro" id="IPR012341">
    <property type="entry name" value="6hp_glycosidase-like_sf"/>
</dbReference>
<feature type="domain" description="Glycosyl hydrolase 94 catalytic" evidence="7">
    <location>
        <begin position="2532"/>
        <end position="2956"/>
    </location>
</feature>
<dbReference type="Pfam" id="PF03633">
    <property type="entry name" value="Glyco_hydro_65C"/>
    <property type="match status" value="1"/>
</dbReference>
<keyword evidence="3" id="KW-0812">Transmembrane</keyword>
<dbReference type="InterPro" id="IPR019282">
    <property type="entry name" value="Glycoamylase-like_cons_dom"/>
</dbReference>
<dbReference type="GO" id="GO:0016757">
    <property type="term" value="F:glycosyltransferase activity"/>
    <property type="evidence" value="ECO:0007669"/>
    <property type="project" value="UniProtKB-KW"/>
</dbReference>
<accession>A0A840RS14</accession>
<organism evidence="8 9">
    <name type="scientific">Glaciimonas immobilis</name>
    <dbReference type="NCBI Taxonomy" id="728004"/>
    <lineage>
        <taxon>Bacteria</taxon>
        <taxon>Pseudomonadati</taxon>
        <taxon>Pseudomonadota</taxon>
        <taxon>Betaproteobacteria</taxon>
        <taxon>Burkholderiales</taxon>
        <taxon>Oxalobacteraceae</taxon>
        <taxon>Glaciimonas</taxon>
    </lineage>
</organism>
<feature type="transmembrane region" description="Helical" evidence="3">
    <location>
        <begin position="481"/>
        <end position="502"/>
    </location>
</feature>
<evidence type="ECO:0000256" key="2">
    <source>
        <dbReference type="ARBA" id="ARBA00022679"/>
    </source>
</evidence>
<keyword evidence="2" id="KW-0808">Transferase</keyword>
<keyword evidence="9" id="KW-1185">Reference proteome</keyword>
<evidence type="ECO:0000313" key="8">
    <source>
        <dbReference type="EMBL" id="MBB5200575.1"/>
    </source>
</evidence>
<gene>
    <name evidence="8" type="ORF">HNR39_002417</name>
</gene>
<dbReference type="EMBL" id="JACHHQ010000005">
    <property type="protein sequence ID" value="MBB5200575.1"/>
    <property type="molecule type" value="Genomic_DNA"/>
</dbReference>
<dbReference type="GO" id="GO:0005975">
    <property type="term" value="P:carbohydrate metabolic process"/>
    <property type="evidence" value="ECO:0007669"/>
    <property type="project" value="InterPro"/>
</dbReference>
<feature type="domain" description="Glycoside hydrolase family 65 C-terminal" evidence="4">
    <location>
        <begin position="2957"/>
        <end position="2995"/>
    </location>
</feature>
<feature type="transmembrane region" description="Helical" evidence="3">
    <location>
        <begin position="445"/>
        <end position="469"/>
    </location>
</feature>
<dbReference type="InterPro" id="IPR010383">
    <property type="entry name" value="Glyco_hydrolase_94_b-supersand"/>
</dbReference>
<dbReference type="CDD" id="cd11753">
    <property type="entry name" value="GH94N_ChvB_NdvB_2_like"/>
    <property type="match status" value="1"/>
</dbReference>
<evidence type="ECO:0000259" key="7">
    <source>
        <dbReference type="Pfam" id="PF17167"/>
    </source>
</evidence>
<dbReference type="GO" id="GO:0030246">
    <property type="term" value="F:carbohydrate binding"/>
    <property type="evidence" value="ECO:0007669"/>
    <property type="project" value="InterPro"/>
</dbReference>
<dbReference type="InterPro" id="IPR037018">
    <property type="entry name" value="GH65_N"/>
</dbReference>
<feature type="transmembrane region" description="Helical" evidence="3">
    <location>
        <begin position="886"/>
        <end position="907"/>
    </location>
</feature>
<dbReference type="Gene3D" id="1.50.10.10">
    <property type="match status" value="1"/>
</dbReference>
<dbReference type="PANTHER" id="PTHR37469:SF2">
    <property type="entry name" value="CELLOBIONIC ACID PHOSPHORYLASE"/>
    <property type="match status" value="1"/>
</dbReference>
<dbReference type="Gene3D" id="2.70.98.40">
    <property type="entry name" value="Glycoside hydrolase, family 65, N-terminal domain"/>
    <property type="match status" value="2"/>
</dbReference>
<dbReference type="Pfam" id="PF06165">
    <property type="entry name" value="GH94_b-supersand"/>
    <property type="match status" value="2"/>
</dbReference>
<reference evidence="8 9" key="1">
    <citation type="submission" date="2020-08" db="EMBL/GenBank/DDBJ databases">
        <title>Genomic Encyclopedia of Type Strains, Phase IV (KMG-IV): sequencing the most valuable type-strain genomes for metagenomic binning, comparative biology and taxonomic classification.</title>
        <authorList>
            <person name="Goeker M."/>
        </authorList>
    </citation>
    <scope>NUCLEOTIDE SEQUENCE [LARGE SCALE GENOMIC DNA]</scope>
    <source>
        <strain evidence="8 9">DSM 23240</strain>
    </source>
</reference>
<dbReference type="Pfam" id="PF10091">
    <property type="entry name" value="Glycoamylase"/>
    <property type="match status" value="1"/>
</dbReference>
<dbReference type="InterPro" id="IPR011013">
    <property type="entry name" value="Gal_mutarotase_sf_dom"/>
</dbReference>
<protein>
    <submittedName>
        <fullName evidence="8">Cellobiose phosphorylase</fullName>
    </submittedName>
</protein>
<comment type="caution">
    <text evidence="8">The sequence shown here is derived from an EMBL/GenBank/DDBJ whole genome shotgun (WGS) entry which is preliminary data.</text>
</comment>
<dbReference type="CDD" id="cd11756">
    <property type="entry name" value="GH94N_ChvB_NdvB_1_like"/>
    <property type="match status" value="1"/>
</dbReference>
<dbReference type="Proteomes" id="UP000571084">
    <property type="component" value="Unassembled WGS sequence"/>
</dbReference>
<evidence type="ECO:0000259" key="6">
    <source>
        <dbReference type="Pfam" id="PF10091"/>
    </source>
</evidence>